<sequence>MSSSRTLKIMKVLVTTMAILIVLGLALVAYGLFVKDNPSSSVSTLSLAGEAEGTARAGAGRRVPFGTVTLNQAPGTQITAMIVASQCIILHMEGGEQGERVIVVDIVSGRVLGTVTVGS</sequence>
<protein>
    <submittedName>
        <fullName evidence="2">Uncharacterized protein</fullName>
    </submittedName>
</protein>
<name>A0A484H4X5_9ZZZZ</name>
<dbReference type="EMBL" id="LR026963">
    <property type="protein sequence ID" value="VBB68857.1"/>
    <property type="molecule type" value="Genomic_DNA"/>
</dbReference>
<proteinExistence type="predicted"/>
<gene>
    <name evidence="2" type="ORF">RIEGSTA812A_PEG_330</name>
</gene>
<keyword evidence="1" id="KW-1133">Transmembrane helix</keyword>
<dbReference type="AlphaFoldDB" id="A0A484H4X5"/>
<organism evidence="2">
    <name type="scientific">invertebrate metagenome</name>
    <dbReference type="NCBI Taxonomy" id="1711999"/>
    <lineage>
        <taxon>unclassified sequences</taxon>
        <taxon>metagenomes</taxon>
        <taxon>organismal metagenomes</taxon>
    </lineage>
</organism>
<reference evidence="2" key="1">
    <citation type="submission" date="2018-10" db="EMBL/GenBank/DDBJ databases">
        <authorList>
            <person name="Gruber-Vodicka H."/>
            <person name="Jaeckle O."/>
        </authorList>
    </citation>
    <scope>NUCLEOTIDE SEQUENCE</scope>
</reference>
<evidence type="ECO:0000256" key="1">
    <source>
        <dbReference type="SAM" id="Phobius"/>
    </source>
</evidence>
<keyword evidence="1" id="KW-0812">Transmembrane</keyword>
<evidence type="ECO:0000313" key="2">
    <source>
        <dbReference type="EMBL" id="VBB68857.1"/>
    </source>
</evidence>
<keyword evidence="1" id="KW-0472">Membrane</keyword>
<feature type="transmembrane region" description="Helical" evidence="1">
    <location>
        <begin position="12"/>
        <end position="33"/>
    </location>
</feature>
<accession>A0A484H4X5</accession>